<feature type="signal peptide" evidence="1">
    <location>
        <begin position="1"/>
        <end position="24"/>
    </location>
</feature>
<organism evidence="2 3">
    <name type="scientific">Microbacterium foliorum</name>
    <dbReference type="NCBI Taxonomy" id="104336"/>
    <lineage>
        <taxon>Bacteria</taxon>
        <taxon>Bacillati</taxon>
        <taxon>Actinomycetota</taxon>
        <taxon>Actinomycetes</taxon>
        <taxon>Micrococcales</taxon>
        <taxon>Microbacteriaceae</taxon>
        <taxon>Microbacterium</taxon>
    </lineage>
</organism>
<dbReference type="EMBL" id="JYIU01000045">
    <property type="protein sequence ID" value="KJL19279.1"/>
    <property type="molecule type" value="Genomic_DNA"/>
</dbReference>
<comment type="caution">
    <text evidence="2">The sequence shown here is derived from an EMBL/GenBank/DDBJ whole genome shotgun (WGS) entry which is preliminary data.</text>
</comment>
<keyword evidence="3" id="KW-1185">Reference proteome</keyword>
<feature type="chain" id="PRO_5038354702" description="Lipoprotein" evidence="1">
    <location>
        <begin position="25"/>
        <end position="145"/>
    </location>
</feature>
<evidence type="ECO:0000313" key="3">
    <source>
        <dbReference type="Proteomes" id="UP000033572"/>
    </source>
</evidence>
<dbReference type="Proteomes" id="UP000033572">
    <property type="component" value="Unassembled WGS sequence"/>
</dbReference>
<dbReference type="AlphaFoldDB" id="A0A0F0KFT1"/>
<proteinExistence type="predicted"/>
<gene>
    <name evidence="2" type="ORF">RN50_02564</name>
</gene>
<dbReference type="PATRIC" id="fig|104336.4.peg.2610"/>
<protein>
    <recommendedName>
        <fullName evidence="4">Lipoprotein</fullName>
    </recommendedName>
</protein>
<sequence length="145" mass="15139">MHIRTALFVPALVAVGLVSLTGCSAVDSILHKQSTSTFDDVGAFRDGTELDASWAPADSTAITARTSTVDAASDAVILLTSSSSLPGECVEVERSSAPAWVLDDAPDPYKAERVFACGEWSVISADDGWYGWTPNSEAERTAAAG</sequence>
<evidence type="ECO:0000256" key="1">
    <source>
        <dbReference type="SAM" id="SignalP"/>
    </source>
</evidence>
<dbReference type="RefSeq" id="WP_045254885.1">
    <property type="nucleotide sequence ID" value="NZ_CAKKLS010000014.1"/>
</dbReference>
<keyword evidence="1" id="KW-0732">Signal</keyword>
<name>A0A0F0KFT1_9MICO</name>
<evidence type="ECO:0000313" key="2">
    <source>
        <dbReference type="EMBL" id="KJL19279.1"/>
    </source>
</evidence>
<dbReference type="KEGG" id="mfol:DXT68_02815"/>
<dbReference type="PROSITE" id="PS51257">
    <property type="entry name" value="PROKAR_LIPOPROTEIN"/>
    <property type="match status" value="1"/>
</dbReference>
<reference evidence="2 3" key="1">
    <citation type="submission" date="2015-02" db="EMBL/GenBank/DDBJ databases">
        <title>Draft genome sequences of ten Microbacterium spp. with emphasis on heavy metal contaminated environments.</title>
        <authorList>
            <person name="Corretto E."/>
        </authorList>
    </citation>
    <scope>NUCLEOTIDE SEQUENCE [LARGE SCALE GENOMIC DNA]</scope>
    <source>
        <strain evidence="2 3">DSM 12966</strain>
    </source>
</reference>
<evidence type="ECO:0008006" key="4">
    <source>
        <dbReference type="Google" id="ProtNLM"/>
    </source>
</evidence>
<accession>A0A0F0KFT1</accession>
<dbReference type="GeneID" id="94443310"/>